<keyword evidence="2" id="KW-1185">Reference proteome</keyword>
<accession>A0ABP1AGQ4</accession>
<evidence type="ECO:0000313" key="2">
    <source>
        <dbReference type="Proteomes" id="UP001497522"/>
    </source>
</evidence>
<sequence>MIPQNNTCGRDEAKYPSLKRLGSAAWMRPSRACRSRTDGMYPLSYSHSPKEKMGWCIRRTGSRVSGLSHSGSSRSTSLMNCSVRGFRFVDARPSLMINRFIDSGSTTHTSLINGFVHSGSSS</sequence>
<proteinExistence type="predicted"/>
<dbReference type="Proteomes" id="UP001497522">
    <property type="component" value="Chromosome 12"/>
</dbReference>
<gene>
    <name evidence="1" type="ORF">CSSPJE1EN2_LOCUS4610</name>
</gene>
<organism evidence="1 2">
    <name type="scientific">Sphagnum jensenii</name>
    <dbReference type="NCBI Taxonomy" id="128206"/>
    <lineage>
        <taxon>Eukaryota</taxon>
        <taxon>Viridiplantae</taxon>
        <taxon>Streptophyta</taxon>
        <taxon>Embryophyta</taxon>
        <taxon>Bryophyta</taxon>
        <taxon>Sphagnophytina</taxon>
        <taxon>Sphagnopsida</taxon>
        <taxon>Sphagnales</taxon>
        <taxon>Sphagnaceae</taxon>
        <taxon>Sphagnum</taxon>
    </lineage>
</organism>
<evidence type="ECO:0000313" key="1">
    <source>
        <dbReference type="EMBL" id="CAK9861615.1"/>
    </source>
</evidence>
<reference evidence="1" key="1">
    <citation type="submission" date="2024-03" db="EMBL/GenBank/DDBJ databases">
        <authorList>
            <consortium name="ELIXIR-Norway"/>
            <consortium name="Elixir Norway"/>
        </authorList>
    </citation>
    <scope>NUCLEOTIDE SEQUENCE</scope>
</reference>
<protein>
    <submittedName>
        <fullName evidence="1">Uncharacterized protein</fullName>
    </submittedName>
</protein>
<dbReference type="EMBL" id="OZ023713">
    <property type="protein sequence ID" value="CAK9861615.1"/>
    <property type="molecule type" value="Genomic_DNA"/>
</dbReference>
<name>A0ABP1AGQ4_9BRYO</name>